<evidence type="ECO:0000256" key="5">
    <source>
        <dbReference type="ARBA" id="ARBA00023242"/>
    </source>
</evidence>
<dbReference type="PANTHER" id="PTHR23003">
    <property type="entry name" value="RNA RECOGNITION MOTIF RRM DOMAIN CONTAINING PROTEIN"/>
    <property type="match status" value="1"/>
</dbReference>
<evidence type="ECO:0000256" key="4">
    <source>
        <dbReference type="ARBA" id="ARBA00022884"/>
    </source>
</evidence>
<gene>
    <name evidence="9" type="ORF">FCC1311_039452</name>
</gene>
<feature type="compositionally biased region" description="Basic residues" evidence="7">
    <location>
        <begin position="198"/>
        <end position="240"/>
    </location>
</feature>
<feature type="region of interest" description="Disordered" evidence="7">
    <location>
        <begin position="162"/>
        <end position="339"/>
    </location>
</feature>
<feature type="compositionally biased region" description="Basic and acidic residues" evidence="7">
    <location>
        <begin position="85"/>
        <end position="94"/>
    </location>
</feature>
<evidence type="ECO:0000256" key="2">
    <source>
        <dbReference type="ARBA" id="ARBA00022664"/>
    </source>
</evidence>
<dbReference type="InParanoid" id="A0A2R5G9I4"/>
<evidence type="ECO:0000256" key="7">
    <source>
        <dbReference type="SAM" id="MobiDB-lite"/>
    </source>
</evidence>
<dbReference type="InterPro" id="IPR035979">
    <property type="entry name" value="RBD_domain_sf"/>
</dbReference>
<comment type="subcellular location">
    <subcellularLocation>
        <location evidence="1">Nucleus</location>
    </subcellularLocation>
</comment>
<sequence>MAEQQEGVKLYVGNLSYDVREADLEEHFSRNGRVLGVWLARTPAGFGFVTMSDEAAAEEAIRSFDGTEFLGRRIKVQISTNKGPRGGDRGDRGGRGPPGDGPGARRTDFRLVVTNLPPRASWQDLKDVARKAGDVNFTKVERDGTGLIEYSNRDDMERALRDLDGFSMGNSRIRVEEESGRPRGPPPPRGGRRGDSPRRRRSRSRSPRRRSRSPRRYSRSRSRSPRYRRYSRSRSRSPRRDRRDDRDDYRRDRDRRDDRRDDRRGDRRDDRRDDFRRDDDRRDDFRRDDDRRDDYRRDDDRRDDYRRDDDRRDDYRRDDRDDRNPPADSGPKDNGAEEN</sequence>
<comment type="caution">
    <text evidence="9">The sequence shown here is derived from an EMBL/GenBank/DDBJ whole genome shotgun (WGS) entry which is preliminary data.</text>
</comment>
<dbReference type="CDD" id="cd12339">
    <property type="entry name" value="RRM2_SRSF1_4_like"/>
    <property type="match status" value="1"/>
</dbReference>
<dbReference type="InterPro" id="IPR000504">
    <property type="entry name" value="RRM_dom"/>
</dbReference>
<dbReference type="PROSITE" id="PS50102">
    <property type="entry name" value="RRM"/>
    <property type="match status" value="2"/>
</dbReference>
<dbReference type="SUPFAM" id="SSF54928">
    <property type="entry name" value="RNA-binding domain, RBD"/>
    <property type="match status" value="1"/>
</dbReference>
<evidence type="ECO:0000256" key="3">
    <source>
        <dbReference type="ARBA" id="ARBA00022737"/>
    </source>
</evidence>
<dbReference type="SMART" id="SM00360">
    <property type="entry name" value="RRM"/>
    <property type="match status" value="2"/>
</dbReference>
<dbReference type="PANTHER" id="PTHR23003:SF62">
    <property type="entry name" value="SERINE_ARGININE (SR)-TYPE SHUTTLING MRNA BINDING PROTEIN NPL3"/>
    <property type="match status" value="1"/>
</dbReference>
<feature type="domain" description="RRM" evidence="8">
    <location>
        <begin position="8"/>
        <end position="81"/>
    </location>
</feature>
<dbReference type="AlphaFoldDB" id="A0A2R5G9I4"/>
<keyword evidence="3" id="KW-0677">Repeat</keyword>
<protein>
    <submittedName>
        <fullName evidence="9">Serine/arginine-rich splicing factor SR30</fullName>
    </submittedName>
</protein>
<organism evidence="9 10">
    <name type="scientific">Hondaea fermentalgiana</name>
    <dbReference type="NCBI Taxonomy" id="2315210"/>
    <lineage>
        <taxon>Eukaryota</taxon>
        <taxon>Sar</taxon>
        <taxon>Stramenopiles</taxon>
        <taxon>Bigyra</taxon>
        <taxon>Labyrinthulomycetes</taxon>
        <taxon>Thraustochytrida</taxon>
        <taxon>Thraustochytriidae</taxon>
        <taxon>Hondaea</taxon>
    </lineage>
</organism>
<dbReference type="GO" id="GO:0006397">
    <property type="term" value="P:mRNA processing"/>
    <property type="evidence" value="ECO:0007669"/>
    <property type="project" value="UniProtKB-KW"/>
</dbReference>
<name>A0A2R5G9I4_9STRA</name>
<evidence type="ECO:0000256" key="6">
    <source>
        <dbReference type="PROSITE-ProRule" id="PRU00176"/>
    </source>
</evidence>
<keyword evidence="2" id="KW-0507">mRNA processing</keyword>
<evidence type="ECO:0000259" key="8">
    <source>
        <dbReference type="PROSITE" id="PS50102"/>
    </source>
</evidence>
<dbReference type="InterPro" id="IPR012677">
    <property type="entry name" value="Nucleotide-bd_a/b_plait_sf"/>
</dbReference>
<dbReference type="Proteomes" id="UP000241890">
    <property type="component" value="Unassembled WGS sequence"/>
</dbReference>
<dbReference type="EMBL" id="BEYU01000035">
    <property type="protein sequence ID" value="GBG27722.1"/>
    <property type="molecule type" value="Genomic_DNA"/>
</dbReference>
<evidence type="ECO:0000313" key="10">
    <source>
        <dbReference type="Proteomes" id="UP000241890"/>
    </source>
</evidence>
<feature type="region of interest" description="Disordered" evidence="7">
    <location>
        <begin position="78"/>
        <end position="107"/>
    </location>
</feature>
<keyword evidence="4 6" id="KW-0694">RNA-binding</keyword>
<dbReference type="InterPro" id="IPR050374">
    <property type="entry name" value="RRT5_SRSF_SR"/>
</dbReference>
<accession>A0A2R5G9I4</accession>
<dbReference type="Pfam" id="PF00076">
    <property type="entry name" value="RRM_1"/>
    <property type="match status" value="2"/>
</dbReference>
<dbReference type="GO" id="GO:0005737">
    <property type="term" value="C:cytoplasm"/>
    <property type="evidence" value="ECO:0007669"/>
    <property type="project" value="TreeGrafter"/>
</dbReference>
<feature type="domain" description="RRM" evidence="8">
    <location>
        <begin position="109"/>
        <end position="180"/>
    </location>
</feature>
<dbReference type="Gene3D" id="3.30.70.330">
    <property type="match status" value="2"/>
</dbReference>
<reference evidence="9 10" key="1">
    <citation type="submission" date="2017-12" db="EMBL/GenBank/DDBJ databases">
        <title>Sequencing, de novo assembly and annotation of complete genome of a new Thraustochytrid species, strain FCC1311.</title>
        <authorList>
            <person name="Sedici K."/>
            <person name="Godart F."/>
            <person name="Aiese Cigliano R."/>
            <person name="Sanseverino W."/>
            <person name="Barakat M."/>
            <person name="Ortet P."/>
            <person name="Marechal E."/>
            <person name="Cagnac O."/>
            <person name="Amato A."/>
        </authorList>
    </citation>
    <scope>NUCLEOTIDE SEQUENCE [LARGE SCALE GENOMIC DNA]</scope>
</reference>
<dbReference type="GO" id="GO:0003729">
    <property type="term" value="F:mRNA binding"/>
    <property type="evidence" value="ECO:0007669"/>
    <property type="project" value="TreeGrafter"/>
</dbReference>
<feature type="compositionally biased region" description="Basic and acidic residues" evidence="7">
    <location>
        <begin position="241"/>
        <end position="339"/>
    </location>
</feature>
<keyword evidence="5" id="KW-0539">Nucleus</keyword>
<proteinExistence type="predicted"/>
<evidence type="ECO:0000313" key="9">
    <source>
        <dbReference type="EMBL" id="GBG27722.1"/>
    </source>
</evidence>
<dbReference type="GO" id="GO:0005634">
    <property type="term" value="C:nucleus"/>
    <property type="evidence" value="ECO:0007669"/>
    <property type="project" value="UniProtKB-SubCell"/>
</dbReference>
<dbReference type="OrthoDB" id="1099063at2759"/>
<evidence type="ECO:0000256" key="1">
    <source>
        <dbReference type="ARBA" id="ARBA00004123"/>
    </source>
</evidence>
<keyword evidence="10" id="KW-1185">Reference proteome</keyword>